<evidence type="ECO:0000256" key="4">
    <source>
        <dbReference type="ARBA" id="ARBA00022525"/>
    </source>
</evidence>
<keyword evidence="5" id="KW-0732">Signal</keyword>
<name>A0A067DAF3_CITSI</name>
<evidence type="ECO:0000256" key="7">
    <source>
        <dbReference type="RuleBase" id="RU367102"/>
    </source>
</evidence>
<protein>
    <recommendedName>
        <fullName evidence="7">Epidermal patterning factor-like protein</fullName>
    </recommendedName>
</protein>
<evidence type="ECO:0000256" key="1">
    <source>
        <dbReference type="ARBA" id="ARBA00004613"/>
    </source>
</evidence>
<dbReference type="PANTHER" id="PTHR33109">
    <property type="entry name" value="EPIDERMAL PATTERNING FACTOR-LIKE PROTEIN 4"/>
    <property type="match status" value="1"/>
</dbReference>
<keyword evidence="3 7" id="KW-0217">Developmental protein</keyword>
<dbReference type="EMBL" id="KK796361">
    <property type="protein sequence ID" value="KDO35987.1"/>
    <property type="molecule type" value="Genomic_DNA"/>
</dbReference>
<evidence type="ECO:0000256" key="5">
    <source>
        <dbReference type="ARBA" id="ARBA00022729"/>
    </source>
</evidence>
<evidence type="ECO:0000256" key="3">
    <source>
        <dbReference type="ARBA" id="ARBA00022473"/>
    </source>
</evidence>
<dbReference type="GO" id="GO:0005576">
    <property type="term" value="C:extracellular region"/>
    <property type="evidence" value="ECO:0007669"/>
    <property type="project" value="UniProtKB-SubCell"/>
</dbReference>
<sequence length="129" mass="14409">MGYCCGYIIRRRLCSFSSFAFVVLILSSIQMRFMAEAGRTNLKTSDFSEIGEEDKAVLRARIGSSPPKCERRCSWCGPCEAIQVPTNPQVQNGKTDSSTVDGVAYAREDNSNYKPMSWKCKCGKIIFDP</sequence>
<evidence type="ECO:0000256" key="2">
    <source>
        <dbReference type="ARBA" id="ARBA00008127"/>
    </source>
</evidence>
<keyword evidence="6" id="KW-1015">Disulfide bond</keyword>
<dbReference type="PaxDb" id="2711-XP_006466577.1"/>
<evidence type="ECO:0000313" key="9">
    <source>
        <dbReference type="Proteomes" id="UP000027120"/>
    </source>
</evidence>
<dbReference type="Proteomes" id="UP000027120">
    <property type="component" value="Unassembled WGS sequence"/>
</dbReference>
<evidence type="ECO:0000256" key="6">
    <source>
        <dbReference type="ARBA" id="ARBA00023157"/>
    </source>
</evidence>
<comment type="similarity">
    <text evidence="2 7">Belongs to the plant cysteine rich small secretory peptide family. Epidermal patterning factor subfamily.</text>
</comment>
<organism evidence="8 9">
    <name type="scientific">Citrus sinensis</name>
    <name type="common">Sweet orange</name>
    <name type="synonym">Citrus aurantium var. sinensis</name>
    <dbReference type="NCBI Taxonomy" id="2711"/>
    <lineage>
        <taxon>Eukaryota</taxon>
        <taxon>Viridiplantae</taxon>
        <taxon>Streptophyta</taxon>
        <taxon>Embryophyta</taxon>
        <taxon>Tracheophyta</taxon>
        <taxon>Spermatophyta</taxon>
        <taxon>Magnoliopsida</taxon>
        <taxon>eudicotyledons</taxon>
        <taxon>Gunneridae</taxon>
        <taxon>Pentapetalae</taxon>
        <taxon>rosids</taxon>
        <taxon>malvids</taxon>
        <taxon>Sapindales</taxon>
        <taxon>Rutaceae</taxon>
        <taxon>Aurantioideae</taxon>
        <taxon>Citrus</taxon>
    </lineage>
</organism>
<accession>A0A067DAF3</accession>
<dbReference type="eggNOG" id="ENOG502S846">
    <property type="taxonomic scope" value="Eukaryota"/>
</dbReference>
<keyword evidence="4 7" id="KW-0964">Secreted</keyword>
<dbReference type="AlphaFoldDB" id="A0A067DAF3"/>
<dbReference type="PANTHER" id="PTHR33109:SF7">
    <property type="entry name" value="EPIDERMAL PATTERNING FACTOR-LIKE PROTEIN 2"/>
    <property type="match status" value="1"/>
</dbReference>
<proteinExistence type="inferred from homology"/>
<comment type="subcellular location">
    <subcellularLocation>
        <location evidence="1 7">Secreted</location>
    </subcellularLocation>
</comment>
<keyword evidence="9" id="KW-1185">Reference proteome</keyword>
<comment type="function">
    <text evidence="7">Controls stomatal patterning.</text>
</comment>
<evidence type="ECO:0000313" key="8">
    <source>
        <dbReference type="EMBL" id="KDO35987.1"/>
    </source>
</evidence>
<dbReference type="InterPro" id="IPR039455">
    <property type="entry name" value="EPFL"/>
</dbReference>
<reference evidence="8 9" key="1">
    <citation type="submission" date="2014-04" db="EMBL/GenBank/DDBJ databases">
        <authorList>
            <consortium name="International Citrus Genome Consortium"/>
            <person name="Gmitter F."/>
            <person name="Chen C."/>
            <person name="Farmerie W."/>
            <person name="Harkins T."/>
            <person name="Desany B."/>
            <person name="Mohiuddin M."/>
            <person name="Kodira C."/>
            <person name="Borodovsky M."/>
            <person name="Lomsadze A."/>
            <person name="Burns P."/>
            <person name="Jenkins J."/>
            <person name="Prochnik S."/>
            <person name="Shu S."/>
            <person name="Chapman J."/>
            <person name="Pitluck S."/>
            <person name="Schmutz J."/>
            <person name="Rokhsar D."/>
        </authorList>
    </citation>
    <scope>NUCLEOTIDE SEQUENCE</scope>
</reference>
<dbReference type="GO" id="GO:0010052">
    <property type="term" value="P:guard cell differentiation"/>
    <property type="evidence" value="ECO:0000318"/>
    <property type="project" value="GO_Central"/>
</dbReference>
<dbReference type="Pfam" id="PF17181">
    <property type="entry name" value="EPF"/>
    <property type="match status" value="1"/>
</dbReference>
<gene>
    <name evidence="8" type="ORF">CISIN_1g037038mg</name>
</gene>
<dbReference type="STRING" id="2711.A0A067DAF3"/>